<dbReference type="EMBL" id="CP032157">
    <property type="protein sequence ID" value="AXY77357.1"/>
    <property type="molecule type" value="Genomic_DNA"/>
</dbReference>
<dbReference type="Proteomes" id="UP000263900">
    <property type="component" value="Chromosome"/>
</dbReference>
<dbReference type="Pfam" id="PF12969">
    <property type="entry name" value="DUF3857"/>
    <property type="match status" value="2"/>
</dbReference>
<sequence>MLHRILLLPALLCLFSLTFANDYEEAWKALHKNDRKTAKVLLEKAMQESSTSVDAYLTYVYLQTFEGRETSEKDFFSKVYKKVPDANPYIYAMWFNDAVLGNYGKKKPHQWELLEKMMGDGNINGSMKSAAHYVKAMHYLFGNDYSGATKEWKQMGSVGPLWQLAGPFDNLSGSGYYKNYGPLEHPEAGANFTSLSNASISWFSPPVMTIEGWTFPHSHILYNTAIVYAQTFVQAPADMKVLLNAGVNGSLKVWVNDQPVLAESKEIVTELDYYKNYVQLKKGYNRVLVQLGYMDNSSPNFIIRFTDEQYNTIPGLTYTPAYQAYPKAAKVTEEPHSLPHFAEVFFEKKVKAEPNNVVNYILLSQTYLRNKKTSAARKLLTEALERFKDNSLLRFQFIQCLLKEGNRTLLSLEVERMKETDPNCVFTYNLNLQQLKEDEKYEEAMKELDKMAALSGEDEDILVSRIQLYGSQNKMDELVKTLQDAYNKYPNNVDLVSMMFRLKKNGYKDAKGALKVYESYLKQNYNYQVIKALAQEYNEQGMSDKALQLFEGLKDKFSYDPDQYMTIANFYYDKQQYNKAEEYTRKALVQAPYVASYWQSLGLELQQQHKDNEAMENYRKALYYDANKYTAREQLRELQKKPMVWKAFPETDVYELIKQSASKTYDHNSYYLLDEKSIVVYPEGATEEYMTMVVKIINEKGIDDWKEVNLSYNSNSQYLLVEKAEAVKKNGNKIKAEQSGNQLVFTGLEAGDALYIKYKIQHYSQGRLAKEFWDRYTFNAYVPVETARYSLLVAKNIPLHHTMLNATVKPAVSTYDDFTLYTWEMKDPAVAKPEKFMPPLNDVGPSLYLSSLSSWADIAAWYSDLSSSKTEDDFEVKQVYQELFPNGKGTMSEAERAKIIYTYITSNIRYSSVSFRQSAYVPQKAATTINTRLGDCKDLSSLFVGLAKMAGIKANLVLVNTRDNGLHAMEMPSVEFNHCIVKTTLDGKEYFLELTDNDLPFASLPSNLYKAAYLVIPEKSSDTAGAQLKYLYTTNRVKDKVRRNINVTIEGSDIKMAIKAVKTGNLTSGLRANFGKLTNEKQKEEMEKSVSSWYKNPVKLTSISFTGLESLTDSVSFECKYKVTNEVTEVGDMGMIKIPFGEIVASIDNLTEDERKFPIEYWSYEDTDEYETSITVQAPAGKTFVEIPKNENCTFNGSTYSLQFVKKSPTQLEIIRKAKIQRDNVAPADYAALKVFFNKIIKAESKYIAFK</sequence>
<protein>
    <submittedName>
        <fullName evidence="7">DUF3857 domain-containing protein</fullName>
    </submittedName>
</protein>
<dbReference type="InterPro" id="IPR019734">
    <property type="entry name" value="TPR_rpt"/>
</dbReference>
<dbReference type="PANTHER" id="PTHR45586">
    <property type="entry name" value="TPR REPEAT-CONTAINING PROTEIN PA4667"/>
    <property type="match status" value="1"/>
</dbReference>
<feature type="repeat" description="TPR" evidence="3">
    <location>
        <begin position="595"/>
        <end position="628"/>
    </location>
</feature>
<evidence type="ECO:0000259" key="5">
    <source>
        <dbReference type="Pfam" id="PF01841"/>
    </source>
</evidence>
<evidence type="ECO:0000256" key="2">
    <source>
        <dbReference type="ARBA" id="ARBA00022803"/>
    </source>
</evidence>
<organism evidence="7 8">
    <name type="scientific">Paraflavitalea soli</name>
    <dbReference type="NCBI Taxonomy" id="2315862"/>
    <lineage>
        <taxon>Bacteria</taxon>
        <taxon>Pseudomonadati</taxon>
        <taxon>Bacteroidota</taxon>
        <taxon>Chitinophagia</taxon>
        <taxon>Chitinophagales</taxon>
        <taxon>Chitinophagaceae</taxon>
        <taxon>Paraflavitalea</taxon>
    </lineage>
</organism>
<dbReference type="SMART" id="SM00028">
    <property type="entry name" value="TPR"/>
    <property type="match status" value="3"/>
</dbReference>
<dbReference type="SUPFAM" id="SSF54001">
    <property type="entry name" value="Cysteine proteinases"/>
    <property type="match status" value="1"/>
</dbReference>
<dbReference type="RefSeq" id="WP_119053233.1">
    <property type="nucleotide sequence ID" value="NZ_CP032157.1"/>
</dbReference>
<dbReference type="SUPFAM" id="SSF48452">
    <property type="entry name" value="TPR-like"/>
    <property type="match status" value="1"/>
</dbReference>
<dbReference type="Gene3D" id="1.25.40.10">
    <property type="entry name" value="Tetratricopeptide repeat domain"/>
    <property type="match status" value="1"/>
</dbReference>
<evidence type="ECO:0000313" key="8">
    <source>
        <dbReference type="Proteomes" id="UP000263900"/>
    </source>
</evidence>
<evidence type="ECO:0000259" key="6">
    <source>
        <dbReference type="Pfam" id="PF12969"/>
    </source>
</evidence>
<keyword evidence="2 3" id="KW-0802">TPR repeat</keyword>
<dbReference type="OrthoDB" id="98874at2"/>
<feature type="chain" id="PRO_5017773891" evidence="4">
    <location>
        <begin position="21"/>
        <end position="1251"/>
    </location>
</feature>
<evidence type="ECO:0000256" key="4">
    <source>
        <dbReference type="SAM" id="SignalP"/>
    </source>
</evidence>
<dbReference type="KEGG" id="pseg:D3H65_26735"/>
<dbReference type="AlphaFoldDB" id="A0A3B7MU16"/>
<dbReference type="PANTHER" id="PTHR45586:SF1">
    <property type="entry name" value="LIPOPOLYSACCHARIDE ASSEMBLY PROTEIN B"/>
    <property type="match status" value="1"/>
</dbReference>
<keyword evidence="1" id="KW-0677">Repeat</keyword>
<dbReference type="InterPro" id="IPR024618">
    <property type="entry name" value="DUF3857"/>
</dbReference>
<feature type="signal peptide" evidence="4">
    <location>
        <begin position="1"/>
        <end position="20"/>
    </location>
</feature>
<dbReference type="Pfam" id="PF01841">
    <property type="entry name" value="Transglut_core"/>
    <property type="match status" value="1"/>
</dbReference>
<name>A0A3B7MU16_9BACT</name>
<feature type="domain" description="DUF3857" evidence="6">
    <location>
        <begin position="743"/>
        <end position="829"/>
    </location>
</feature>
<evidence type="ECO:0000313" key="7">
    <source>
        <dbReference type="EMBL" id="AXY77357.1"/>
    </source>
</evidence>
<keyword evidence="8" id="KW-1185">Reference proteome</keyword>
<keyword evidence="4" id="KW-0732">Signal</keyword>
<dbReference type="InterPro" id="IPR051012">
    <property type="entry name" value="CellSynth/LPSAsmb/PSIAsmb"/>
</dbReference>
<dbReference type="Gene3D" id="2.60.120.1130">
    <property type="match status" value="1"/>
</dbReference>
<feature type="repeat" description="TPR" evidence="3">
    <location>
        <begin position="561"/>
        <end position="594"/>
    </location>
</feature>
<feature type="domain" description="Transglutaminase-like" evidence="5">
    <location>
        <begin position="889"/>
        <end position="983"/>
    </location>
</feature>
<reference evidence="7 8" key="1">
    <citation type="submission" date="2018-09" db="EMBL/GenBank/DDBJ databases">
        <title>Genome sequencing of strain 6GH32-13.</title>
        <authorList>
            <person name="Weon H.-Y."/>
            <person name="Heo J."/>
            <person name="Kwon S.-W."/>
        </authorList>
    </citation>
    <scope>NUCLEOTIDE SEQUENCE [LARGE SCALE GENOMIC DNA]</scope>
    <source>
        <strain evidence="7 8">5GH32-13</strain>
    </source>
</reference>
<dbReference type="PROSITE" id="PS50005">
    <property type="entry name" value="TPR"/>
    <property type="match status" value="2"/>
</dbReference>
<dbReference type="InterPro" id="IPR011990">
    <property type="entry name" value="TPR-like_helical_dom_sf"/>
</dbReference>
<accession>A0A3B7MU16</accession>
<evidence type="ECO:0000256" key="1">
    <source>
        <dbReference type="ARBA" id="ARBA00022737"/>
    </source>
</evidence>
<proteinExistence type="predicted"/>
<gene>
    <name evidence="7" type="ORF">D3H65_26735</name>
</gene>
<dbReference type="Gene3D" id="2.60.40.3140">
    <property type="match status" value="1"/>
</dbReference>
<dbReference type="InterPro" id="IPR038765">
    <property type="entry name" value="Papain-like_cys_pep_sf"/>
</dbReference>
<dbReference type="InterPro" id="IPR002931">
    <property type="entry name" value="Transglutaminase-like"/>
</dbReference>
<evidence type="ECO:0000256" key="3">
    <source>
        <dbReference type="PROSITE-ProRule" id="PRU00339"/>
    </source>
</evidence>
<feature type="domain" description="DUF3857" evidence="6">
    <location>
        <begin position="684"/>
        <end position="739"/>
    </location>
</feature>
<dbReference type="Gene3D" id="3.10.620.30">
    <property type="match status" value="1"/>
</dbReference>